<evidence type="ECO:0000313" key="1">
    <source>
        <dbReference type="EMBL" id="MBG3876534.1"/>
    </source>
</evidence>
<reference evidence="1 2" key="1">
    <citation type="submission" date="2019-08" db="EMBL/GenBank/DDBJ databases">
        <authorList>
            <person name="Luo N."/>
        </authorList>
    </citation>
    <scope>NUCLEOTIDE SEQUENCE [LARGE SCALE GENOMIC DNA]</scope>
    <source>
        <strain evidence="1 2">NCIMB 9442</strain>
    </source>
</reference>
<dbReference type="Proteomes" id="UP001194469">
    <property type="component" value="Unassembled WGS sequence"/>
</dbReference>
<organism evidence="1 2">
    <name type="scientific">Nitratidesulfovibrio oxamicus</name>
    <dbReference type="NCBI Taxonomy" id="32016"/>
    <lineage>
        <taxon>Bacteria</taxon>
        <taxon>Pseudomonadati</taxon>
        <taxon>Thermodesulfobacteriota</taxon>
        <taxon>Desulfovibrionia</taxon>
        <taxon>Desulfovibrionales</taxon>
        <taxon>Desulfovibrionaceae</taxon>
        <taxon>Nitratidesulfovibrio</taxon>
    </lineage>
</organism>
<proteinExistence type="predicted"/>
<keyword evidence="2" id="KW-1185">Reference proteome</keyword>
<gene>
    <name evidence="1" type="ORF">FVW20_05700</name>
</gene>
<feature type="non-terminal residue" evidence="1">
    <location>
        <position position="1"/>
    </location>
</feature>
<accession>A0ABS0J276</accession>
<sequence length="30" mass="3106">MARSIRALRVACPAAEAFGTDTGTPQTQDA</sequence>
<name>A0ABS0J276_9BACT</name>
<comment type="caution">
    <text evidence="1">The sequence shown here is derived from an EMBL/GenBank/DDBJ whole genome shotgun (WGS) entry which is preliminary data.</text>
</comment>
<protein>
    <submittedName>
        <fullName evidence="1">DUF971 domain-containing protein</fullName>
    </submittedName>
</protein>
<dbReference type="EMBL" id="VRYY01000123">
    <property type="protein sequence ID" value="MBG3876534.1"/>
    <property type="molecule type" value="Genomic_DNA"/>
</dbReference>
<evidence type="ECO:0000313" key="2">
    <source>
        <dbReference type="Proteomes" id="UP001194469"/>
    </source>
</evidence>